<dbReference type="InterPro" id="IPR002676">
    <property type="entry name" value="RimM_N"/>
</dbReference>
<reference evidence="8 9" key="1">
    <citation type="submission" date="2018-01" db="EMBL/GenBank/DDBJ databases">
        <title>Novel co-symbiosis in the lucinid bivalve Phacoides pectinatus.</title>
        <authorList>
            <person name="Lim S.J."/>
            <person name="Davis B.G."/>
            <person name="Gill D.E."/>
            <person name="Engel A.S."/>
            <person name="Anderson L.C."/>
            <person name="Campbell B.J."/>
        </authorList>
    </citation>
    <scope>NUCLEOTIDE SEQUENCE [LARGE SCALE GENOMIC DNA]</scope>
    <source>
        <strain evidence="8">N3_P5</strain>
    </source>
</reference>
<evidence type="ECO:0000259" key="6">
    <source>
        <dbReference type="Pfam" id="PF01782"/>
    </source>
</evidence>
<dbReference type="Proteomes" id="UP000250928">
    <property type="component" value="Unassembled WGS sequence"/>
</dbReference>
<organism evidence="8 9">
    <name type="scientific">Candidatus Sedimenticola endophacoides</name>
    <dbReference type="NCBI Taxonomy" id="2548426"/>
    <lineage>
        <taxon>Bacteria</taxon>
        <taxon>Pseudomonadati</taxon>
        <taxon>Pseudomonadota</taxon>
        <taxon>Gammaproteobacteria</taxon>
        <taxon>Chromatiales</taxon>
        <taxon>Sedimenticolaceae</taxon>
        <taxon>Sedimenticola</taxon>
    </lineage>
</organism>
<evidence type="ECO:0000256" key="5">
    <source>
        <dbReference type="HAMAP-Rule" id="MF_00014"/>
    </source>
</evidence>
<dbReference type="InterPro" id="IPR011033">
    <property type="entry name" value="PRC_barrel-like_sf"/>
</dbReference>
<keyword evidence="2 5" id="KW-0690">Ribosome biogenesis</keyword>
<dbReference type="PANTHER" id="PTHR33692">
    <property type="entry name" value="RIBOSOME MATURATION FACTOR RIMM"/>
    <property type="match status" value="1"/>
</dbReference>
<evidence type="ECO:0000256" key="2">
    <source>
        <dbReference type="ARBA" id="ARBA00022517"/>
    </source>
</evidence>
<proteinExistence type="inferred from homology"/>
<evidence type="ECO:0000256" key="4">
    <source>
        <dbReference type="ARBA" id="ARBA00023186"/>
    </source>
</evidence>
<dbReference type="InterPro" id="IPR036976">
    <property type="entry name" value="RimM_N_sf"/>
</dbReference>
<evidence type="ECO:0000313" key="9">
    <source>
        <dbReference type="Proteomes" id="UP000250928"/>
    </source>
</evidence>
<comment type="domain">
    <text evidence="5">The PRC barrel domain binds ribosomal protein uS19.</text>
</comment>
<dbReference type="SUPFAM" id="SSF50346">
    <property type="entry name" value="PRC-barrel domain"/>
    <property type="match status" value="1"/>
</dbReference>
<keyword evidence="4 5" id="KW-0143">Chaperone</keyword>
<dbReference type="Pfam" id="PF24986">
    <property type="entry name" value="PRC_RimM"/>
    <property type="match status" value="1"/>
</dbReference>
<dbReference type="GO" id="GO:0005840">
    <property type="term" value="C:ribosome"/>
    <property type="evidence" value="ECO:0007669"/>
    <property type="project" value="InterPro"/>
</dbReference>
<evidence type="ECO:0000259" key="7">
    <source>
        <dbReference type="Pfam" id="PF24986"/>
    </source>
</evidence>
<dbReference type="InterPro" id="IPR056792">
    <property type="entry name" value="PRC_RimM"/>
</dbReference>
<accession>A0A657PW45</accession>
<dbReference type="EMBL" id="PQCO01000299">
    <property type="protein sequence ID" value="PUD98585.1"/>
    <property type="molecule type" value="Genomic_DNA"/>
</dbReference>
<evidence type="ECO:0000256" key="3">
    <source>
        <dbReference type="ARBA" id="ARBA00022552"/>
    </source>
</evidence>
<sequence>MRDDGGREKGGALPPVSDTQWVILGRVTGLFGVRGWVKVFSDTAPRTNIFTYPAWYLRRGEEWRPYRLVQGKPQGKGLVASLEGVDERDRAAELIGAEIAIPRERLPETGEDEYYWTDLEGLRVETLEGRDLGRIDHLFETGANDVMVVEGERQRLIPFIPDVIVEVSLARRRMVVDWDPEF</sequence>
<dbReference type="GO" id="GO:0005737">
    <property type="term" value="C:cytoplasm"/>
    <property type="evidence" value="ECO:0007669"/>
    <property type="project" value="UniProtKB-SubCell"/>
</dbReference>
<comment type="subunit">
    <text evidence="5">Binds ribosomal protein uS19.</text>
</comment>
<dbReference type="InterPro" id="IPR009000">
    <property type="entry name" value="Transl_B-barrel_sf"/>
</dbReference>
<evidence type="ECO:0000256" key="1">
    <source>
        <dbReference type="ARBA" id="ARBA00022490"/>
    </source>
</evidence>
<comment type="caution">
    <text evidence="8">The sequence shown here is derived from an EMBL/GenBank/DDBJ whole genome shotgun (WGS) entry which is preliminary data.</text>
</comment>
<name>A0A657PW45_9GAMM</name>
<dbReference type="NCBIfam" id="TIGR02273">
    <property type="entry name" value="16S_RimM"/>
    <property type="match status" value="1"/>
</dbReference>
<dbReference type="HAMAP" id="MF_00014">
    <property type="entry name" value="Ribosome_mat_RimM"/>
    <property type="match status" value="1"/>
</dbReference>
<keyword evidence="3 5" id="KW-0698">rRNA processing</keyword>
<comment type="similarity">
    <text evidence="5">Belongs to the RimM family.</text>
</comment>
<dbReference type="InterPro" id="IPR011961">
    <property type="entry name" value="RimM"/>
</dbReference>
<dbReference type="GO" id="GO:0042274">
    <property type="term" value="P:ribosomal small subunit biogenesis"/>
    <property type="evidence" value="ECO:0007669"/>
    <property type="project" value="UniProtKB-UniRule"/>
</dbReference>
<dbReference type="SUPFAM" id="SSF50447">
    <property type="entry name" value="Translation proteins"/>
    <property type="match status" value="1"/>
</dbReference>
<comment type="function">
    <text evidence="5">An accessory protein needed during the final step in the assembly of 30S ribosomal subunit, possibly for assembly of the head region. Essential for efficient processing of 16S rRNA. May be needed both before and after RbfA during the maturation of 16S rRNA. It has affinity for free ribosomal 30S subunits but not for 70S ribosomes.</text>
</comment>
<feature type="domain" description="RimM N-terminal" evidence="6">
    <location>
        <begin position="24"/>
        <end position="104"/>
    </location>
</feature>
<keyword evidence="1 5" id="KW-0963">Cytoplasm</keyword>
<dbReference type="AlphaFoldDB" id="A0A657PW45"/>
<protein>
    <recommendedName>
        <fullName evidence="5">Ribosome maturation factor RimM</fullName>
    </recommendedName>
</protein>
<dbReference type="GO" id="GO:0006364">
    <property type="term" value="P:rRNA processing"/>
    <property type="evidence" value="ECO:0007669"/>
    <property type="project" value="UniProtKB-UniRule"/>
</dbReference>
<dbReference type="Gene3D" id="2.30.30.240">
    <property type="entry name" value="PRC-barrel domain"/>
    <property type="match status" value="1"/>
</dbReference>
<gene>
    <name evidence="5" type="primary">rimM</name>
    <name evidence="8" type="ORF">C3L24_12550</name>
</gene>
<dbReference type="PANTHER" id="PTHR33692:SF1">
    <property type="entry name" value="RIBOSOME MATURATION FACTOR RIMM"/>
    <property type="match status" value="1"/>
</dbReference>
<dbReference type="Gene3D" id="2.40.30.60">
    <property type="entry name" value="RimM"/>
    <property type="match status" value="1"/>
</dbReference>
<dbReference type="GO" id="GO:0043022">
    <property type="term" value="F:ribosome binding"/>
    <property type="evidence" value="ECO:0007669"/>
    <property type="project" value="InterPro"/>
</dbReference>
<dbReference type="Pfam" id="PF01782">
    <property type="entry name" value="RimM"/>
    <property type="match status" value="1"/>
</dbReference>
<evidence type="ECO:0000313" key="8">
    <source>
        <dbReference type="EMBL" id="PUD98585.1"/>
    </source>
</evidence>
<comment type="subcellular location">
    <subcellularLocation>
        <location evidence="5">Cytoplasm</location>
    </subcellularLocation>
</comment>
<feature type="domain" description="Ribosome maturation factor RimM PRC barrel" evidence="7">
    <location>
        <begin position="116"/>
        <end position="179"/>
    </location>
</feature>